<proteinExistence type="predicted"/>
<protein>
    <submittedName>
        <fullName evidence="1">Uncharacterized protein</fullName>
    </submittedName>
</protein>
<reference evidence="1" key="1">
    <citation type="submission" date="2019-08" db="EMBL/GenBank/DDBJ databases">
        <authorList>
            <person name="Kucharzyk K."/>
            <person name="Murdoch R.W."/>
            <person name="Higgins S."/>
            <person name="Loffler F."/>
        </authorList>
    </citation>
    <scope>NUCLEOTIDE SEQUENCE</scope>
</reference>
<dbReference type="AlphaFoldDB" id="A0A644ZRY4"/>
<dbReference type="EMBL" id="VSSQ01009362">
    <property type="protein sequence ID" value="MPM41413.1"/>
    <property type="molecule type" value="Genomic_DNA"/>
</dbReference>
<gene>
    <name evidence="1" type="ORF">SDC9_88068</name>
</gene>
<name>A0A644ZRY4_9ZZZZ</name>
<organism evidence="1">
    <name type="scientific">bioreactor metagenome</name>
    <dbReference type="NCBI Taxonomy" id="1076179"/>
    <lineage>
        <taxon>unclassified sequences</taxon>
        <taxon>metagenomes</taxon>
        <taxon>ecological metagenomes</taxon>
    </lineage>
</organism>
<sequence length="339" mass="37616">MQPLDHQQGNQGCPNLDAKGILALPYEGFDLQVLLQRLEEEFDFPPVPVDLTYGARREPEVIGEKNDIFSCFRVLCRDPAERFRISLLHPRSGKTDDLVGKNMLVSGQRSDFLHGIDAVVLHPGDEEDALIRPGPKLAEVHVPPVQGHDGAGLEDKLLRHAAVVGLRLRDGDEGGHVVVVIQQYMDLYTALGPPEFRPGKERQAEADGRGIKGQQLVLETELLLPASHGARGAKMIRQPPEQLLEKFRFAMIVCIGEGGSSGRLLYPQVNEFSITAAESVDDLPERIRSSQMTEEHGDELRLRAESLGVTFSAPFGDQVVKVHCCENLRKYLTEQARRL</sequence>
<accession>A0A644ZRY4</accession>
<evidence type="ECO:0000313" key="1">
    <source>
        <dbReference type="EMBL" id="MPM41413.1"/>
    </source>
</evidence>
<comment type="caution">
    <text evidence="1">The sequence shown here is derived from an EMBL/GenBank/DDBJ whole genome shotgun (WGS) entry which is preliminary data.</text>
</comment>